<name>A0A6L5XF62_9BACT</name>
<organism evidence="10 11">
    <name type="scientific">Sodaliphilus pleomorphus</name>
    <dbReference type="NCBI Taxonomy" id="2606626"/>
    <lineage>
        <taxon>Bacteria</taxon>
        <taxon>Pseudomonadati</taxon>
        <taxon>Bacteroidota</taxon>
        <taxon>Bacteroidia</taxon>
        <taxon>Bacteroidales</taxon>
        <taxon>Muribaculaceae</taxon>
        <taxon>Sodaliphilus</taxon>
    </lineage>
</organism>
<evidence type="ECO:0000256" key="1">
    <source>
        <dbReference type="ARBA" id="ARBA00004651"/>
    </source>
</evidence>
<comment type="caution">
    <text evidence="10">The sequence shown here is derived from an EMBL/GenBank/DDBJ whole genome shotgun (WGS) entry which is preliminary data.</text>
</comment>
<dbReference type="PROSITE" id="PS51202">
    <property type="entry name" value="RCK_C"/>
    <property type="match status" value="1"/>
</dbReference>
<dbReference type="PANTHER" id="PTHR30445:SF3">
    <property type="entry name" value="TRANSPORT PROTEIN YIDE-RELATED"/>
    <property type="match status" value="1"/>
</dbReference>
<keyword evidence="5 8" id="KW-0812">Transmembrane</keyword>
<comment type="subcellular location">
    <subcellularLocation>
        <location evidence="1">Cell membrane</location>
        <topology evidence="1">Multi-pass membrane protein</topology>
    </subcellularLocation>
</comment>
<proteinExistence type="inferred from homology"/>
<keyword evidence="11" id="KW-1185">Reference proteome</keyword>
<dbReference type="Gene3D" id="3.30.70.1450">
    <property type="entry name" value="Regulator of K+ conductance, C-terminal domain"/>
    <property type="match status" value="1"/>
</dbReference>
<dbReference type="GO" id="GO:0006813">
    <property type="term" value="P:potassium ion transport"/>
    <property type="evidence" value="ECO:0007669"/>
    <property type="project" value="InterPro"/>
</dbReference>
<dbReference type="AlphaFoldDB" id="A0A6L5XF62"/>
<keyword evidence="4" id="KW-1003">Cell membrane</keyword>
<accession>A0A6L5XF62</accession>
<feature type="transmembrane region" description="Helical" evidence="8">
    <location>
        <begin position="477"/>
        <end position="496"/>
    </location>
</feature>
<feature type="transmembrane region" description="Helical" evidence="8">
    <location>
        <begin position="96"/>
        <end position="118"/>
    </location>
</feature>
<comment type="similarity">
    <text evidence="2">Belongs to the AAE transporter (TC 2.A.81) family.</text>
</comment>
<reference evidence="10 11" key="1">
    <citation type="submission" date="2019-08" db="EMBL/GenBank/DDBJ databases">
        <title>In-depth cultivation of the pig gut microbiome towards novel bacterial diversity and tailored functional studies.</title>
        <authorList>
            <person name="Wylensek D."/>
            <person name="Hitch T.C.A."/>
            <person name="Clavel T."/>
        </authorList>
    </citation>
    <scope>NUCLEOTIDE SEQUENCE [LARGE SCALE GENOMIC DNA]</scope>
    <source>
        <strain evidence="10 11">Oil-RF-744-WCA-WT-10</strain>
    </source>
</reference>
<feature type="transmembrane region" description="Helical" evidence="8">
    <location>
        <begin position="63"/>
        <end position="84"/>
    </location>
</feature>
<dbReference type="EMBL" id="VULT01000016">
    <property type="protein sequence ID" value="MSS18146.1"/>
    <property type="molecule type" value="Genomic_DNA"/>
</dbReference>
<dbReference type="Pfam" id="PF06826">
    <property type="entry name" value="Asp-Al_Ex"/>
    <property type="match status" value="2"/>
</dbReference>
<dbReference type="PANTHER" id="PTHR30445">
    <property type="entry name" value="K(+)_H(+) ANTIPORTER SUBUNIT KHTT"/>
    <property type="match status" value="1"/>
</dbReference>
<keyword evidence="7 8" id="KW-0472">Membrane</keyword>
<dbReference type="Proteomes" id="UP000483362">
    <property type="component" value="Unassembled WGS sequence"/>
</dbReference>
<evidence type="ECO:0000313" key="10">
    <source>
        <dbReference type="EMBL" id="MSS18146.1"/>
    </source>
</evidence>
<feature type="transmembrane region" description="Helical" evidence="8">
    <location>
        <begin position="171"/>
        <end position="191"/>
    </location>
</feature>
<feature type="transmembrane region" description="Helical" evidence="8">
    <location>
        <begin position="38"/>
        <end position="57"/>
    </location>
</feature>
<evidence type="ECO:0000256" key="4">
    <source>
        <dbReference type="ARBA" id="ARBA00022475"/>
    </source>
</evidence>
<dbReference type="RefSeq" id="WP_154327087.1">
    <property type="nucleotide sequence ID" value="NZ_CP045696.1"/>
</dbReference>
<evidence type="ECO:0000256" key="6">
    <source>
        <dbReference type="ARBA" id="ARBA00022989"/>
    </source>
</evidence>
<dbReference type="NCBIfam" id="TIGR01625">
    <property type="entry name" value="YidE_YbjL_dupl"/>
    <property type="match status" value="2"/>
</dbReference>
<keyword evidence="3" id="KW-0813">Transport</keyword>
<evidence type="ECO:0000256" key="3">
    <source>
        <dbReference type="ARBA" id="ARBA00022448"/>
    </source>
</evidence>
<feature type="transmembrane region" description="Helical" evidence="8">
    <location>
        <begin position="12"/>
        <end position="31"/>
    </location>
</feature>
<dbReference type="InterPro" id="IPR036721">
    <property type="entry name" value="RCK_C_sf"/>
</dbReference>
<feature type="transmembrane region" description="Helical" evidence="8">
    <location>
        <begin position="411"/>
        <end position="429"/>
    </location>
</feature>
<evidence type="ECO:0000256" key="7">
    <source>
        <dbReference type="ARBA" id="ARBA00023136"/>
    </source>
</evidence>
<dbReference type="InterPro" id="IPR050144">
    <property type="entry name" value="AAE_transporter"/>
</dbReference>
<protein>
    <submittedName>
        <fullName evidence="10">Putative transporter</fullName>
    </submittedName>
</protein>
<dbReference type="SUPFAM" id="SSF116726">
    <property type="entry name" value="TrkA C-terminal domain-like"/>
    <property type="match status" value="1"/>
</dbReference>
<dbReference type="Pfam" id="PF02080">
    <property type="entry name" value="TrkA_C"/>
    <property type="match status" value="1"/>
</dbReference>
<evidence type="ECO:0000256" key="8">
    <source>
        <dbReference type="SAM" id="Phobius"/>
    </source>
</evidence>
<feature type="transmembrane region" description="Helical" evidence="8">
    <location>
        <begin position="450"/>
        <end position="471"/>
    </location>
</feature>
<dbReference type="InterPro" id="IPR006037">
    <property type="entry name" value="RCK_C"/>
</dbReference>
<feature type="domain" description="RCK C-terminal" evidence="9">
    <location>
        <begin position="287"/>
        <end position="372"/>
    </location>
</feature>
<dbReference type="NCBIfam" id="NF003007">
    <property type="entry name" value="PRK03818.1"/>
    <property type="match status" value="1"/>
</dbReference>
<dbReference type="GO" id="GO:0005886">
    <property type="term" value="C:plasma membrane"/>
    <property type="evidence" value="ECO:0007669"/>
    <property type="project" value="UniProtKB-SubCell"/>
</dbReference>
<dbReference type="GO" id="GO:0008324">
    <property type="term" value="F:monoatomic cation transmembrane transporter activity"/>
    <property type="evidence" value="ECO:0007669"/>
    <property type="project" value="InterPro"/>
</dbReference>
<evidence type="ECO:0000259" key="9">
    <source>
        <dbReference type="PROSITE" id="PS51202"/>
    </source>
</evidence>
<gene>
    <name evidence="10" type="ORF">FYJ29_10310</name>
</gene>
<dbReference type="InterPro" id="IPR006512">
    <property type="entry name" value="YidE_YbjL"/>
</dbReference>
<evidence type="ECO:0000313" key="11">
    <source>
        <dbReference type="Proteomes" id="UP000483362"/>
    </source>
</evidence>
<sequence>MDWIIELITGNSVAHAIFIYSFVIAIGMALGKIKIFGISLGSIFVLFVGLAVGHFGAVIDPNILKFIQEFGLILFIFSIGLQVGPSFFSSFKEGGLLLNGLALAIIGLNIVVALAIYYCTGDVKPNEIVGILSGSVTNTPGLGAAQQSLIETLGGEAARPLNESMSMGYAAAYPLGVVGIILSMILVKVIFKVNVESDSKAVEEDREQSLLKPHVVTYEVTNRLIYDCTVERMHGIIDRNFVISRIKKHATGEVIVPKADTKIEDHDLLRIVISVQDEEVFDAVIGHKVEMDWKMEQTPVVSRRIVVTNNAYSGKKIGQLRLPKGYGLNATRVNRAGVELLASANLSLQVGDRITVVGQLDDINRLASNLGNSVKRLNQPNMFMMFIGIFVGILIGSIPIAIPGMTVPMKLGLAGGPLIAAICLGRWGYKIKIVTYTSSSANLMLRELGMCLFLASVGLAAGGKFGVTVFTATGARWVLYGFIITFIPLMIVASLARGKFKMNYGTLMGLISGSTTDPPALAYANKTFNNDAPAVAYSTVYPLTMFMRVITAQILILVLA</sequence>
<evidence type="ECO:0000256" key="5">
    <source>
        <dbReference type="ARBA" id="ARBA00022692"/>
    </source>
</evidence>
<evidence type="ECO:0000256" key="2">
    <source>
        <dbReference type="ARBA" id="ARBA00009854"/>
    </source>
</evidence>
<keyword evidence="6 8" id="KW-1133">Transmembrane helix</keyword>
<feature type="transmembrane region" description="Helical" evidence="8">
    <location>
        <begin position="383"/>
        <end position="405"/>
    </location>
</feature>